<evidence type="ECO:0000259" key="8">
    <source>
        <dbReference type="Pfam" id="PF02771"/>
    </source>
</evidence>
<dbReference type="InterPro" id="IPR009075">
    <property type="entry name" value="AcylCo_DH/oxidase_C"/>
</dbReference>
<comment type="caution">
    <text evidence="9">The sequence shown here is derived from an EMBL/GenBank/DDBJ whole genome shotgun (WGS) entry which is preliminary data.</text>
</comment>
<sequence>MTTATATSPLDAALDRAARITPRLAELADPIDRGEADPARAYDLVRASGLLAAMIPADRGGLGLDFADYTRLLAELARANGAVALGYNMHNVAIGSLFEADADALGAAGSTFRDRVIDRVIDHGAMFASAASEPATGARLRGIATVYRRDDDDRFVLDGHKSFVSLSGVADHYVVTARPHDDDSGVEVSHFVVDADDPGVTFSTEWAGTALRGTSTAQMFLSDTVIDADRLFLGVEGMSLFKAVREPHWMAAGYLGAYLGLAEAIVEFAAARIGADERRRSSDADIARLGAMGVDLQAARALTLVAARGVARNRSHQDTNATVYAAKHHLGETTQKLAAQAVSLVGSAAMAADGPMQRLLREVQFCSIMPAKPADCLSYVGRGLLGVNMFDVSNHSW</sequence>
<dbReference type="InterPro" id="IPR037069">
    <property type="entry name" value="AcylCoA_DH/ox_N_sf"/>
</dbReference>
<accession>A0A840F155</accession>
<evidence type="ECO:0000256" key="3">
    <source>
        <dbReference type="ARBA" id="ARBA00022630"/>
    </source>
</evidence>
<keyword evidence="5" id="KW-0560">Oxidoreductase</keyword>
<dbReference type="Pfam" id="PF00441">
    <property type="entry name" value="Acyl-CoA_dh_1"/>
    <property type="match status" value="1"/>
</dbReference>
<comment type="cofactor">
    <cofactor evidence="1 5">
        <name>FAD</name>
        <dbReference type="ChEBI" id="CHEBI:57692"/>
    </cofactor>
</comment>
<evidence type="ECO:0000256" key="1">
    <source>
        <dbReference type="ARBA" id="ARBA00001974"/>
    </source>
</evidence>
<evidence type="ECO:0000313" key="9">
    <source>
        <dbReference type="EMBL" id="MBB4135089.1"/>
    </source>
</evidence>
<dbReference type="Gene3D" id="1.20.140.10">
    <property type="entry name" value="Butyryl-CoA Dehydrogenase, subunit A, domain 3"/>
    <property type="match status" value="1"/>
</dbReference>
<dbReference type="Gene3D" id="1.10.540.10">
    <property type="entry name" value="Acyl-CoA dehydrogenase/oxidase, N-terminal domain"/>
    <property type="match status" value="1"/>
</dbReference>
<dbReference type="CDD" id="cd00567">
    <property type="entry name" value="ACAD"/>
    <property type="match status" value="1"/>
</dbReference>
<comment type="similarity">
    <text evidence="2 5">Belongs to the acyl-CoA dehydrogenase family.</text>
</comment>
<dbReference type="GO" id="GO:0050660">
    <property type="term" value="F:flavin adenine dinucleotide binding"/>
    <property type="evidence" value="ECO:0007669"/>
    <property type="project" value="InterPro"/>
</dbReference>
<evidence type="ECO:0000256" key="4">
    <source>
        <dbReference type="ARBA" id="ARBA00022827"/>
    </source>
</evidence>
<dbReference type="SUPFAM" id="SSF47203">
    <property type="entry name" value="Acyl-CoA dehydrogenase C-terminal domain-like"/>
    <property type="match status" value="1"/>
</dbReference>
<organism evidence="9 10">
    <name type="scientific">Gordonia humi</name>
    <dbReference type="NCBI Taxonomy" id="686429"/>
    <lineage>
        <taxon>Bacteria</taxon>
        <taxon>Bacillati</taxon>
        <taxon>Actinomycetota</taxon>
        <taxon>Actinomycetes</taxon>
        <taxon>Mycobacteriales</taxon>
        <taxon>Gordoniaceae</taxon>
        <taxon>Gordonia</taxon>
    </lineage>
</organism>
<dbReference type="InterPro" id="IPR009100">
    <property type="entry name" value="AcylCoA_DH/oxidase_NM_dom_sf"/>
</dbReference>
<keyword evidence="3 5" id="KW-0285">Flavoprotein</keyword>
<dbReference type="AlphaFoldDB" id="A0A840F155"/>
<dbReference type="EMBL" id="JACIFP010000001">
    <property type="protein sequence ID" value="MBB4135089.1"/>
    <property type="molecule type" value="Genomic_DNA"/>
</dbReference>
<dbReference type="SUPFAM" id="SSF56645">
    <property type="entry name" value="Acyl-CoA dehydrogenase NM domain-like"/>
    <property type="match status" value="1"/>
</dbReference>
<feature type="domain" description="Acyl-CoA dehydrogenase/oxidase N-terminal" evidence="8">
    <location>
        <begin position="23"/>
        <end position="95"/>
    </location>
</feature>
<evidence type="ECO:0000259" key="7">
    <source>
        <dbReference type="Pfam" id="PF02770"/>
    </source>
</evidence>
<evidence type="ECO:0000256" key="2">
    <source>
        <dbReference type="ARBA" id="ARBA00009347"/>
    </source>
</evidence>
<dbReference type="InterPro" id="IPR046373">
    <property type="entry name" value="Acyl-CoA_Oxase/DH_mid-dom_sf"/>
</dbReference>
<feature type="domain" description="Acyl-CoA oxidase/dehydrogenase middle" evidence="7">
    <location>
        <begin position="129"/>
        <end position="223"/>
    </location>
</feature>
<dbReference type="PANTHER" id="PTHR43884:SF12">
    <property type="entry name" value="ISOVALERYL-COA DEHYDROGENASE, MITOCHONDRIAL-RELATED"/>
    <property type="match status" value="1"/>
</dbReference>
<dbReference type="Pfam" id="PF02771">
    <property type="entry name" value="Acyl-CoA_dh_N"/>
    <property type="match status" value="1"/>
</dbReference>
<feature type="domain" description="Acyl-CoA dehydrogenase/oxidase C-terminal" evidence="6">
    <location>
        <begin position="252"/>
        <end position="369"/>
    </location>
</feature>
<name>A0A840F155_9ACTN</name>
<evidence type="ECO:0000313" key="10">
    <source>
        <dbReference type="Proteomes" id="UP000551501"/>
    </source>
</evidence>
<dbReference type="GO" id="GO:0003995">
    <property type="term" value="F:acyl-CoA dehydrogenase activity"/>
    <property type="evidence" value="ECO:0007669"/>
    <property type="project" value="TreeGrafter"/>
</dbReference>
<dbReference type="RefSeq" id="WP_183370185.1">
    <property type="nucleotide sequence ID" value="NZ_BAABHL010000050.1"/>
</dbReference>
<evidence type="ECO:0000259" key="6">
    <source>
        <dbReference type="Pfam" id="PF00441"/>
    </source>
</evidence>
<gene>
    <name evidence="9" type="ORF">BKA16_001641</name>
</gene>
<dbReference type="InterPro" id="IPR013786">
    <property type="entry name" value="AcylCoA_DH/ox_N"/>
</dbReference>
<keyword evidence="10" id="KW-1185">Reference proteome</keyword>
<keyword evidence="4 5" id="KW-0274">FAD</keyword>
<dbReference type="Gene3D" id="2.40.110.10">
    <property type="entry name" value="Butyryl-CoA Dehydrogenase, subunit A, domain 2"/>
    <property type="match status" value="1"/>
</dbReference>
<proteinExistence type="inferred from homology"/>
<reference evidence="9 10" key="1">
    <citation type="submission" date="2020-08" db="EMBL/GenBank/DDBJ databases">
        <title>Sequencing the genomes of 1000 actinobacteria strains.</title>
        <authorList>
            <person name="Klenk H.-P."/>
        </authorList>
    </citation>
    <scope>NUCLEOTIDE SEQUENCE [LARGE SCALE GENOMIC DNA]</scope>
    <source>
        <strain evidence="9 10">DSM 45298</strain>
    </source>
</reference>
<evidence type="ECO:0000256" key="5">
    <source>
        <dbReference type="RuleBase" id="RU362125"/>
    </source>
</evidence>
<dbReference type="InterPro" id="IPR006091">
    <property type="entry name" value="Acyl-CoA_Oxase/DH_mid-dom"/>
</dbReference>
<dbReference type="InterPro" id="IPR036250">
    <property type="entry name" value="AcylCo_DH-like_C"/>
</dbReference>
<dbReference type="PANTHER" id="PTHR43884">
    <property type="entry name" value="ACYL-COA DEHYDROGENASE"/>
    <property type="match status" value="1"/>
</dbReference>
<dbReference type="PIRSF" id="PIRSF016578">
    <property type="entry name" value="HsaA"/>
    <property type="match status" value="1"/>
</dbReference>
<dbReference type="Pfam" id="PF02770">
    <property type="entry name" value="Acyl-CoA_dh_M"/>
    <property type="match status" value="1"/>
</dbReference>
<protein>
    <submittedName>
        <fullName evidence="9">Alkylation response protein AidB-like acyl-CoA dehydrogenase</fullName>
    </submittedName>
</protein>
<dbReference type="Proteomes" id="UP000551501">
    <property type="component" value="Unassembled WGS sequence"/>
</dbReference>